<dbReference type="InterPro" id="IPR009003">
    <property type="entry name" value="Peptidase_S1_PA"/>
</dbReference>
<keyword evidence="2" id="KW-0645">Protease</keyword>
<evidence type="ECO:0000256" key="2">
    <source>
        <dbReference type="ARBA" id="ARBA00022670"/>
    </source>
</evidence>
<dbReference type="Proteomes" id="UP001428341">
    <property type="component" value="Unassembled WGS sequence"/>
</dbReference>
<protein>
    <recommendedName>
        <fullName evidence="4">PDZ domain-containing protein</fullName>
    </recommendedName>
</protein>
<name>A0AAP0M766_9ROSI</name>
<comment type="similarity">
    <text evidence="1">Belongs to the peptidase S1C family.</text>
</comment>
<comment type="caution">
    <text evidence="5">The sequence shown here is derived from an EMBL/GenBank/DDBJ whole genome shotgun (WGS) entry which is preliminary data.</text>
</comment>
<dbReference type="InterPro" id="IPR001478">
    <property type="entry name" value="PDZ"/>
</dbReference>
<proteinExistence type="inferred from homology"/>
<organism evidence="5 6">
    <name type="scientific">Citrus x changshan-huyou</name>
    <dbReference type="NCBI Taxonomy" id="2935761"/>
    <lineage>
        <taxon>Eukaryota</taxon>
        <taxon>Viridiplantae</taxon>
        <taxon>Streptophyta</taxon>
        <taxon>Embryophyta</taxon>
        <taxon>Tracheophyta</taxon>
        <taxon>Spermatophyta</taxon>
        <taxon>Magnoliopsida</taxon>
        <taxon>eudicotyledons</taxon>
        <taxon>Gunneridae</taxon>
        <taxon>Pentapetalae</taxon>
        <taxon>rosids</taxon>
        <taxon>malvids</taxon>
        <taxon>Sapindales</taxon>
        <taxon>Rutaceae</taxon>
        <taxon>Aurantioideae</taxon>
        <taxon>Citrus</taxon>
    </lineage>
</organism>
<feature type="domain" description="PDZ" evidence="4">
    <location>
        <begin position="278"/>
        <end position="366"/>
    </location>
</feature>
<dbReference type="AlphaFoldDB" id="A0AAP0M766"/>
<dbReference type="PANTHER" id="PTHR43343">
    <property type="entry name" value="PEPTIDASE S12"/>
    <property type="match status" value="1"/>
</dbReference>
<dbReference type="PANTHER" id="PTHR43343:SF2">
    <property type="entry name" value="PDZ DOMAIN-CONTAINING PROTEIN"/>
    <property type="match status" value="1"/>
</dbReference>
<dbReference type="InterPro" id="IPR036034">
    <property type="entry name" value="PDZ_sf"/>
</dbReference>
<gene>
    <name evidence="5" type="ORF">WN944_015258</name>
</gene>
<dbReference type="SUPFAM" id="SSF50156">
    <property type="entry name" value="PDZ domain-like"/>
    <property type="match status" value="1"/>
</dbReference>
<dbReference type="Gene3D" id="2.40.10.120">
    <property type="match status" value="1"/>
</dbReference>
<dbReference type="SMART" id="SM00228">
    <property type="entry name" value="PDZ"/>
    <property type="match status" value="1"/>
</dbReference>
<dbReference type="SUPFAM" id="SSF50494">
    <property type="entry name" value="Trypsin-like serine proteases"/>
    <property type="match status" value="1"/>
</dbReference>
<dbReference type="GO" id="GO:0004252">
    <property type="term" value="F:serine-type endopeptidase activity"/>
    <property type="evidence" value="ECO:0007669"/>
    <property type="project" value="InterPro"/>
</dbReference>
<evidence type="ECO:0000256" key="3">
    <source>
        <dbReference type="ARBA" id="ARBA00022801"/>
    </source>
</evidence>
<dbReference type="Gene3D" id="2.30.42.10">
    <property type="match status" value="1"/>
</dbReference>
<evidence type="ECO:0000313" key="6">
    <source>
        <dbReference type="Proteomes" id="UP001428341"/>
    </source>
</evidence>
<dbReference type="Pfam" id="PF13365">
    <property type="entry name" value="Trypsin_2"/>
    <property type="match status" value="1"/>
</dbReference>
<dbReference type="InterPro" id="IPR001940">
    <property type="entry name" value="Peptidase_S1C"/>
</dbReference>
<dbReference type="GO" id="GO:0006508">
    <property type="term" value="P:proteolysis"/>
    <property type="evidence" value="ECO:0007669"/>
    <property type="project" value="UniProtKB-KW"/>
</dbReference>
<evidence type="ECO:0000259" key="4">
    <source>
        <dbReference type="SMART" id="SM00228"/>
    </source>
</evidence>
<evidence type="ECO:0000313" key="5">
    <source>
        <dbReference type="EMBL" id="KAK9200063.1"/>
    </source>
</evidence>
<keyword evidence="6" id="KW-1185">Reference proteome</keyword>
<reference evidence="5 6" key="1">
    <citation type="submission" date="2024-05" db="EMBL/GenBank/DDBJ databases">
        <title>Haplotype-resolved chromosome-level genome assembly of Huyou (Citrus changshanensis).</title>
        <authorList>
            <person name="Miao C."/>
            <person name="Chen W."/>
            <person name="Wu Y."/>
            <person name="Wang L."/>
            <person name="Zhao S."/>
            <person name="Grierson D."/>
            <person name="Xu C."/>
            <person name="Chen K."/>
        </authorList>
    </citation>
    <scope>NUCLEOTIDE SEQUENCE [LARGE SCALE GENOMIC DNA]</scope>
    <source>
        <strain evidence="5">01-14</strain>
        <tissue evidence="5">Leaf</tissue>
    </source>
</reference>
<sequence>MCTFSLSCSANNRLPPPLITICYLPLIRSRAKATTICAANYSSSGSKALVLTKQSSSFSLEPFSLRFASSVDSAKISFLVSSVSMNPFTLDELEFPQGDGSGFLWDEHGHIVTNYHVIQGASNVKVTLFDRSTFQAKVVGHDQDQDLAVLRINAQSHKLRSIPVGVSTNLRTGEKVYAIGHPLGQEFTCTTGVISALGREVTAATGRSIQGLIQIDAAINPGNSGGPLLDSSGALIGVNTFIIPTNTGVFCGIAFSIPIDTVSSIVDQLVKFGKIIRPYLGIKYVENQLLENHLGVSGVLFLASENGPAGKAGLRSTTFGVDGKLILGDIIKSMNGKNISNANDLYKILDQCKTGDEVILGISRDAKLKEISIILEVEPDEA</sequence>
<accession>A0AAP0M766</accession>
<dbReference type="InterPro" id="IPR051201">
    <property type="entry name" value="Chloro_Bact_Ser_Proteases"/>
</dbReference>
<keyword evidence="3" id="KW-0378">Hydrolase</keyword>
<evidence type="ECO:0000256" key="1">
    <source>
        <dbReference type="ARBA" id="ARBA00010541"/>
    </source>
</evidence>
<dbReference type="EMBL" id="JBCGBO010000005">
    <property type="protein sequence ID" value="KAK9200063.1"/>
    <property type="molecule type" value="Genomic_DNA"/>
</dbReference>
<dbReference type="Pfam" id="PF13180">
    <property type="entry name" value="PDZ_2"/>
    <property type="match status" value="1"/>
</dbReference>
<dbReference type="PRINTS" id="PR00834">
    <property type="entry name" value="PROTEASES2C"/>
</dbReference>